<evidence type="ECO:0000256" key="2">
    <source>
        <dbReference type="SAM" id="MobiDB-lite"/>
    </source>
</evidence>
<reference evidence="4" key="1">
    <citation type="submission" date="2021-03" db="EMBL/GenBank/DDBJ databases">
        <title>Revisited historic fungal species revealed as producer of novel bioactive compounds through whole genome sequencing and comparative genomics.</title>
        <authorList>
            <person name="Vignolle G.A."/>
            <person name="Hochenegger N."/>
            <person name="Mach R.L."/>
            <person name="Mach-Aigner A.R."/>
            <person name="Javad Rahimi M."/>
            <person name="Salim K.A."/>
            <person name="Chan C.M."/>
            <person name="Lim L.B.L."/>
            <person name="Cai F."/>
            <person name="Druzhinina I.S."/>
            <person name="U'Ren J.M."/>
            <person name="Derntl C."/>
        </authorList>
    </citation>
    <scope>NUCLEOTIDE SEQUENCE</scope>
    <source>
        <strain evidence="4">TUCIM 5799</strain>
    </source>
</reference>
<evidence type="ECO:0000256" key="1">
    <source>
        <dbReference type="SAM" id="Coils"/>
    </source>
</evidence>
<feature type="compositionally biased region" description="Polar residues" evidence="2">
    <location>
        <begin position="297"/>
        <end position="313"/>
    </location>
</feature>
<feature type="region of interest" description="Disordered" evidence="2">
    <location>
        <begin position="170"/>
        <end position="272"/>
    </location>
</feature>
<comment type="caution">
    <text evidence="4">The sequence shown here is derived from an EMBL/GenBank/DDBJ whole genome shotgun (WGS) entry which is preliminary data.</text>
</comment>
<feature type="domain" description="N-acetyltransferase" evidence="3">
    <location>
        <begin position="550"/>
        <end position="751"/>
    </location>
</feature>
<evidence type="ECO:0000259" key="3">
    <source>
        <dbReference type="PROSITE" id="PS51186"/>
    </source>
</evidence>
<keyword evidence="1" id="KW-0175">Coiled coil</keyword>
<organism evidence="4 5">
    <name type="scientific">Neoarthrinium moseri</name>
    <dbReference type="NCBI Taxonomy" id="1658444"/>
    <lineage>
        <taxon>Eukaryota</taxon>
        <taxon>Fungi</taxon>
        <taxon>Dikarya</taxon>
        <taxon>Ascomycota</taxon>
        <taxon>Pezizomycotina</taxon>
        <taxon>Sordariomycetes</taxon>
        <taxon>Xylariomycetidae</taxon>
        <taxon>Amphisphaeriales</taxon>
        <taxon>Apiosporaceae</taxon>
        <taxon>Neoarthrinium</taxon>
    </lineage>
</organism>
<dbReference type="InterPro" id="IPR000182">
    <property type="entry name" value="GNAT_dom"/>
</dbReference>
<feature type="compositionally biased region" description="Basic and acidic residues" evidence="2">
    <location>
        <begin position="239"/>
        <end position="254"/>
    </location>
</feature>
<keyword evidence="5" id="KW-1185">Reference proteome</keyword>
<dbReference type="PROSITE" id="PS51186">
    <property type="entry name" value="GNAT"/>
    <property type="match status" value="1"/>
</dbReference>
<feature type="compositionally biased region" description="Acidic residues" evidence="2">
    <location>
        <begin position="379"/>
        <end position="388"/>
    </location>
</feature>
<feature type="region of interest" description="Disordered" evidence="2">
    <location>
        <begin position="1"/>
        <end position="47"/>
    </location>
</feature>
<dbReference type="Gene3D" id="3.40.630.30">
    <property type="match status" value="1"/>
</dbReference>
<dbReference type="SUPFAM" id="SSF55729">
    <property type="entry name" value="Acyl-CoA N-acyltransferases (Nat)"/>
    <property type="match status" value="1"/>
</dbReference>
<dbReference type="InterPro" id="IPR016181">
    <property type="entry name" value="Acyl_CoA_acyltransferase"/>
</dbReference>
<feature type="compositionally biased region" description="Basic and acidic residues" evidence="2">
    <location>
        <begin position="369"/>
        <end position="378"/>
    </location>
</feature>
<accession>A0A9P9WUX6</accession>
<feature type="coiled-coil region" evidence="1">
    <location>
        <begin position="512"/>
        <end position="539"/>
    </location>
</feature>
<protein>
    <recommendedName>
        <fullName evidence="3">N-acetyltransferase domain-containing protein</fullName>
    </recommendedName>
</protein>
<proteinExistence type="predicted"/>
<feature type="compositionally biased region" description="Basic and acidic residues" evidence="2">
    <location>
        <begin position="10"/>
        <end position="28"/>
    </location>
</feature>
<feature type="compositionally biased region" description="Basic and acidic residues" evidence="2">
    <location>
        <begin position="207"/>
        <end position="217"/>
    </location>
</feature>
<evidence type="ECO:0000313" key="5">
    <source>
        <dbReference type="Proteomes" id="UP000829685"/>
    </source>
</evidence>
<gene>
    <name evidence="4" type="ORF">JX265_002693</name>
</gene>
<feature type="compositionally biased region" description="Polar residues" evidence="2">
    <location>
        <begin position="184"/>
        <end position="194"/>
    </location>
</feature>
<dbReference type="AlphaFoldDB" id="A0A9P9WUX6"/>
<feature type="region of interest" description="Disordered" evidence="2">
    <location>
        <begin position="284"/>
        <end position="418"/>
    </location>
</feature>
<dbReference type="Proteomes" id="UP000829685">
    <property type="component" value="Unassembled WGS sequence"/>
</dbReference>
<dbReference type="CDD" id="cd04301">
    <property type="entry name" value="NAT_SF"/>
    <property type="match status" value="1"/>
</dbReference>
<sequence>MQAMQPRRQAWLDKPERWLNPEAPRDAVEDTAGARSVKPPSTSRRSQVAFVASQEVWHSVMQTGNGEVSTAAPMHNGQHSDQITPAMQWARHDGDALSSVRGQIPTVADEIASRPQHIERSANGNSASRVFVDDIPDAPKPLHSQLKESRWAQAVPSKDATFKAHGVGINGHQKKAEPPAGALSISTPTQNERLNGTKGLTHLPEQSAHKGRQENVHPRYWTNGTKALPPHIQLQKTTANDDLKEKSTQVEDLQRAPNESAMDSLPPHRKQLPRHVVNIMAKIQQRHKSYPKESPFASDSNSQGPAQARTNPQGAALEPKPQQSVSRISDSVAPANSPPLYIMQSTGNDVSPGSPPPRFPYVASPTDIAVDRDPRGEESDGIYDDQDWDAPRPARPRKKQWDSESSVVDGTVSSSNGPAFASKGACSLQFMTWWLDAIPSQRASFLDQPTNSALSDVNEHQGVDPVTGQLMDEIGQPNSRRDYGRHNPDRILKLNSQTSQWSIGRYLSGIQASNSRKESEELEAEAERQARVLEERNANKKNPYLCRVPAHLRPAALGDMDEVTRIYNQEVREGWRAVDQEPLPATAWQNIFKACRREKLPFIVALSEYRNPNTAIEEAGHKVIGFAYLDVASRGVSGSVQSSARVSARLYVFVDPQHRRNRVGTALLDRICIMTSRSYICKEQSYQWETPSLDAAYFDEWRNARKYRTLTLEVYIENLGTGKKTEEGEEYQWIYNFLEEEFAFYKKLRTHHFAVKSDPEGFDIHLDRLIFEHRCIEFGAPGEG</sequence>
<name>A0A9P9WUX6_9PEZI</name>
<dbReference type="EMBL" id="JAFIMR010000004">
    <property type="protein sequence ID" value="KAI1879739.1"/>
    <property type="molecule type" value="Genomic_DNA"/>
</dbReference>
<evidence type="ECO:0000313" key="4">
    <source>
        <dbReference type="EMBL" id="KAI1879739.1"/>
    </source>
</evidence>
<dbReference type="GO" id="GO:0016747">
    <property type="term" value="F:acyltransferase activity, transferring groups other than amino-acyl groups"/>
    <property type="evidence" value="ECO:0007669"/>
    <property type="project" value="InterPro"/>
</dbReference>
<feature type="compositionally biased region" description="Polar residues" evidence="2">
    <location>
        <begin position="403"/>
        <end position="417"/>
    </location>
</feature>